<protein>
    <submittedName>
        <fullName evidence="14">HAMP domain-containing protein</fullName>
    </submittedName>
</protein>
<dbReference type="Pfam" id="PF02518">
    <property type="entry name" value="HATPase_c"/>
    <property type="match status" value="1"/>
</dbReference>
<dbReference type="Pfam" id="PF00672">
    <property type="entry name" value="HAMP"/>
    <property type="match status" value="1"/>
</dbReference>
<dbReference type="GO" id="GO:0005886">
    <property type="term" value="C:plasma membrane"/>
    <property type="evidence" value="ECO:0007669"/>
    <property type="project" value="UniProtKB-SubCell"/>
</dbReference>
<dbReference type="PANTHER" id="PTHR34220">
    <property type="entry name" value="SENSOR HISTIDINE KINASE YPDA"/>
    <property type="match status" value="1"/>
</dbReference>
<comment type="subcellular location">
    <subcellularLocation>
        <location evidence="1">Cell membrane</location>
        <topology evidence="1">Multi-pass membrane protein</topology>
    </subcellularLocation>
</comment>
<dbReference type="EMBL" id="WTUZ01000039">
    <property type="protein sequence ID" value="MZQ86251.1"/>
    <property type="molecule type" value="Genomic_DNA"/>
</dbReference>
<organism evidence="14 15">
    <name type="scientific">Paenibacillus silvestris</name>
    <dbReference type="NCBI Taxonomy" id="2606219"/>
    <lineage>
        <taxon>Bacteria</taxon>
        <taxon>Bacillati</taxon>
        <taxon>Bacillota</taxon>
        <taxon>Bacilli</taxon>
        <taxon>Bacillales</taxon>
        <taxon>Paenibacillaceae</taxon>
        <taxon>Paenibacillus</taxon>
    </lineage>
</organism>
<keyword evidence="7" id="KW-0418">Kinase</keyword>
<dbReference type="PROSITE" id="PS50885">
    <property type="entry name" value="HAMP"/>
    <property type="match status" value="1"/>
</dbReference>
<sequence length="586" mass="66973">MTTKNNLLHKMSFKSKIFLTYLLLILIPTVGSSIWIYQNLIQDLVKERNHANNQQLLYAETDINNKIDEAEKIGYMVSVNTTLNDVLSQPYYDTVTWINIMNQSVKPMASWIEATTYTIGKFRILVEDDEVPESDFFNHSSSYAKQSWYLDMKSGTQQGKAYWRHDASGQYYLYYALSSSNYSNSGAYLELMVRGSYLFESLQVKETLNSGVMVVLDDKGKLLYSDTETALPQLPDQDTLIDDTDYSVLTEPIRLPGAVLVSMTPNSVMMTHWTKSRNVFLVILVVSVTILAISAYLMAVFLMRKIKQILAGIRRIQKGDFDIQIPVHGEDEIDIVGHNINVMAYKINELIERVYKTEIAQREAELYALQAQINPHFLFNALETMRMMAEFNDQEELSEAITALGSIMRYSITHSQKKQTFVWKELEHLNDYLKVQNLMHNGRIQLQTDFSDRINRLPIPSFIFQPIVENAIKHGFHNRKGNLIISISIKEYEGVYLCRIADNGTGMDKERLAFVQRILKEDVDEVGTLRPSEGGGVGLLNILQRIRFNYGKHYGLEIESGLSGTVVSIRFPDIIGGVPLVQYVNH</sequence>
<dbReference type="InterPro" id="IPR003594">
    <property type="entry name" value="HATPase_dom"/>
</dbReference>
<evidence type="ECO:0000256" key="10">
    <source>
        <dbReference type="ARBA" id="ARBA00023012"/>
    </source>
</evidence>
<evidence type="ECO:0000256" key="7">
    <source>
        <dbReference type="ARBA" id="ARBA00022777"/>
    </source>
</evidence>
<gene>
    <name evidence="14" type="ORF">GQF01_29535</name>
</gene>
<dbReference type="AlphaFoldDB" id="A0A6L8V9E6"/>
<dbReference type="Pfam" id="PF06580">
    <property type="entry name" value="His_kinase"/>
    <property type="match status" value="1"/>
</dbReference>
<evidence type="ECO:0000256" key="1">
    <source>
        <dbReference type="ARBA" id="ARBA00004651"/>
    </source>
</evidence>
<dbReference type="InterPro" id="IPR050640">
    <property type="entry name" value="Bact_2-comp_sensor_kinase"/>
</dbReference>
<evidence type="ECO:0000256" key="5">
    <source>
        <dbReference type="ARBA" id="ARBA00022692"/>
    </source>
</evidence>
<dbReference type="Gene3D" id="6.10.340.10">
    <property type="match status" value="1"/>
</dbReference>
<feature type="domain" description="HAMP" evidence="13">
    <location>
        <begin position="300"/>
        <end position="352"/>
    </location>
</feature>
<keyword evidence="3" id="KW-0597">Phosphoprotein</keyword>
<evidence type="ECO:0000256" key="4">
    <source>
        <dbReference type="ARBA" id="ARBA00022679"/>
    </source>
</evidence>
<accession>A0A6L8V9E6</accession>
<dbReference type="GO" id="GO:0005524">
    <property type="term" value="F:ATP binding"/>
    <property type="evidence" value="ECO:0007669"/>
    <property type="project" value="UniProtKB-KW"/>
</dbReference>
<dbReference type="SMART" id="SM00304">
    <property type="entry name" value="HAMP"/>
    <property type="match status" value="1"/>
</dbReference>
<dbReference type="SUPFAM" id="SSF55874">
    <property type="entry name" value="ATPase domain of HSP90 chaperone/DNA topoisomerase II/histidine kinase"/>
    <property type="match status" value="1"/>
</dbReference>
<keyword evidence="6" id="KW-0547">Nucleotide-binding</keyword>
<proteinExistence type="predicted"/>
<feature type="transmembrane region" description="Helical" evidence="12">
    <location>
        <begin position="279"/>
        <end position="302"/>
    </location>
</feature>
<dbReference type="Gene3D" id="3.30.565.10">
    <property type="entry name" value="Histidine kinase-like ATPase, C-terminal domain"/>
    <property type="match status" value="1"/>
</dbReference>
<name>A0A6L8V9E6_9BACL</name>
<dbReference type="InterPro" id="IPR036890">
    <property type="entry name" value="HATPase_C_sf"/>
</dbReference>
<keyword evidence="11 12" id="KW-0472">Membrane</keyword>
<evidence type="ECO:0000259" key="13">
    <source>
        <dbReference type="PROSITE" id="PS50885"/>
    </source>
</evidence>
<keyword evidence="4" id="KW-0808">Transferase</keyword>
<dbReference type="InterPro" id="IPR010559">
    <property type="entry name" value="Sig_transdc_His_kin_internal"/>
</dbReference>
<evidence type="ECO:0000313" key="15">
    <source>
        <dbReference type="Proteomes" id="UP000481087"/>
    </source>
</evidence>
<keyword evidence="5 12" id="KW-0812">Transmembrane</keyword>
<evidence type="ECO:0000256" key="11">
    <source>
        <dbReference type="ARBA" id="ARBA00023136"/>
    </source>
</evidence>
<evidence type="ECO:0000256" key="8">
    <source>
        <dbReference type="ARBA" id="ARBA00022840"/>
    </source>
</evidence>
<dbReference type="Proteomes" id="UP000481087">
    <property type="component" value="Unassembled WGS sequence"/>
</dbReference>
<evidence type="ECO:0000256" key="2">
    <source>
        <dbReference type="ARBA" id="ARBA00022475"/>
    </source>
</evidence>
<keyword evidence="15" id="KW-1185">Reference proteome</keyword>
<keyword evidence="2" id="KW-1003">Cell membrane</keyword>
<evidence type="ECO:0000256" key="9">
    <source>
        <dbReference type="ARBA" id="ARBA00022989"/>
    </source>
</evidence>
<comment type="caution">
    <text evidence="14">The sequence shown here is derived from an EMBL/GenBank/DDBJ whole genome shotgun (WGS) entry which is preliminary data.</text>
</comment>
<keyword evidence="9 12" id="KW-1133">Transmembrane helix</keyword>
<keyword evidence="8" id="KW-0067">ATP-binding</keyword>
<reference evidence="14 15" key="1">
    <citation type="submission" date="2019-12" db="EMBL/GenBank/DDBJ databases">
        <title>Paenibacillus sp. nov. sp. isolated from soil.</title>
        <authorList>
            <person name="Kim J."/>
            <person name="Jeong S.E."/>
            <person name="Jung H.S."/>
            <person name="Jeon C.O."/>
        </authorList>
    </citation>
    <scope>NUCLEOTIDE SEQUENCE [LARGE SCALE GENOMIC DNA]</scope>
    <source>
        <strain evidence="14 15">5J-6</strain>
    </source>
</reference>
<dbReference type="SUPFAM" id="SSF158472">
    <property type="entry name" value="HAMP domain-like"/>
    <property type="match status" value="1"/>
</dbReference>
<dbReference type="CDD" id="cd06225">
    <property type="entry name" value="HAMP"/>
    <property type="match status" value="1"/>
</dbReference>
<evidence type="ECO:0000256" key="12">
    <source>
        <dbReference type="SAM" id="Phobius"/>
    </source>
</evidence>
<dbReference type="GO" id="GO:0000155">
    <property type="term" value="F:phosphorelay sensor kinase activity"/>
    <property type="evidence" value="ECO:0007669"/>
    <property type="project" value="InterPro"/>
</dbReference>
<evidence type="ECO:0000313" key="14">
    <source>
        <dbReference type="EMBL" id="MZQ86251.1"/>
    </source>
</evidence>
<dbReference type="InterPro" id="IPR003660">
    <property type="entry name" value="HAMP_dom"/>
</dbReference>
<evidence type="ECO:0000256" key="3">
    <source>
        <dbReference type="ARBA" id="ARBA00022553"/>
    </source>
</evidence>
<keyword evidence="10" id="KW-0902">Two-component regulatory system</keyword>
<dbReference type="PANTHER" id="PTHR34220:SF11">
    <property type="entry name" value="SENSOR PROTEIN KINASE HPTS"/>
    <property type="match status" value="1"/>
</dbReference>
<evidence type="ECO:0000256" key="6">
    <source>
        <dbReference type="ARBA" id="ARBA00022741"/>
    </source>
</evidence>